<evidence type="ECO:0000256" key="1">
    <source>
        <dbReference type="SAM" id="MobiDB-lite"/>
    </source>
</evidence>
<proteinExistence type="predicted"/>
<comment type="caution">
    <text evidence="2">The sequence shown here is derived from an EMBL/GenBank/DDBJ whole genome shotgun (WGS) entry which is preliminary data.</text>
</comment>
<dbReference type="EMBL" id="JBEWTB010000002">
    <property type="protein sequence ID" value="MET4755072.1"/>
    <property type="molecule type" value="Genomic_DNA"/>
</dbReference>
<protein>
    <submittedName>
        <fullName evidence="2">Uncharacterized protein</fullName>
    </submittedName>
</protein>
<reference evidence="2 3" key="1">
    <citation type="submission" date="2024-06" db="EMBL/GenBank/DDBJ databases">
        <title>Genomic Encyclopedia of Type Strains, Phase V (KMG-V): Genome sequencing to study the core and pangenomes of soil and plant-associated prokaryotes.</title>
        <authorList>
            <person name="Whitman W."/>
        </authorList>
    </citation>
    <scope>NUCLEOTIDE SEQUENCE [LARGE SCALE GENOMIC DNA]</scope>
    <source>
        <strain evidence="2 3">NE40</strain>
    </source>
</reference>
<organism evidence="2 3">
    <name type="scientific">Endozoicomonas lisbonensis</name>
    <dbReference type="NCBI Taxonomy" id="3120522"/>
    <lineage>
        <taxon>Bacteria</taxon>
        <taxon>Pseudomonadati</taxon>
        <taxon>Pseudomonadota</taxon>
        <taxon>Gammaproteobacteria</taxon>
        <taxon>Oceanospirillales</taxon>
        <taxon>Endozoicomonadaceae</taxon>
        <taxon>Endozoicomonas</taxon>
    </lineage>
</organism>
<evidence type="ECO:0000313" key="3">
    <source>
        <dbReference type="Proteomes" id="UP001549366"/>
    </source>
</evidence>
<feature type="region of interest" description="Disordered" evidence="1">
    <location>
        <begin position="23"/>
        <end position="47"/>
    </location>
</feature>
<evidence type="ECO:0000313" key="2">
    <source>
        <dbReference type="EMBL" id="MET4755072.1"/>
    </source>
</evidence>
<gene>
    <name evidence="2" type="ORF">V5J35_000264</name>
</gene>
<dbReference type="RefSeq" id="WP_354009533.1">
    <property type="nucleotide sequence ID" value="NZ_JBEWTA010000001.1"/>
</dbReference>
<feature type="compositionally biased region" description="Polar residues" evidence="1">
    <location>
        <begin position="37"/>
        <end position="47"/>
    </location>
</feature>
<keyword evidence="3" id="KW-1185">Reference proteome</keyword>
<dbReference type="Proteomes" id="UP001549366">
    <property type="component" value="Unassembled WGS sequence"/>
</dbReference>
<accession>A0ABV2SBE3</accession>
<sequence length="198" mass="22413">MHLDAVVLQELNNIHLMWKNSRGEEATRLNDSESSDTRTTFQTANNDSLGSSSYKTALEGLVEYTLPESGIEFDSQASSVIPRLGRKRKQGQDPPFEQELEHFFQWLAGQDTSKDGQWLITRVCKNEKGGTIEPGSYQSPPEASDIKAISCFDNEPGYKTYLDQRRIRKALKNPSAVLVQDNMLHVLLKEWLSLKKPL</sequence>
<name>A0ABV2SBE3_9GAMM</name>